<name>A0ABQ5FJQ7_9ASTR</name>
<protein>
    <submittedName>
        <fullName evidence="1">Uncharacterized protein</fullName>
    </submittedName>
</protein>
<gene>
    <name evidence="1" type="ORF">Tco_1015031</name>
</gene>
<dbReference type="EMBL" id="BQNB010017470">
    <property type="protein sequence ID" value="GJT63551.1"/>
    <property type="molecule type" value="Genomic_DNA"/>
</dbReference>
<organism evidence="1 2">
    <name type="scientific">Tanacetum coccineum</name>
    <dbReference type="NCBI Taxonomy" id="301880"/>
    <lineage>
        <taxon>Eukaryota</taxon>
        <taxon>Viridiplantae</taxon>
        <taxon>Streptophyta</taxon>
        <taxon>Embryophyta</taxon>
        <taxon>Tracheophyta</taxon>
        <taxon>Spermatophyta</taxon>
        <taxon>Magnoliopsida</taxon>
        <taxon>eudicotyledons</taxon>
        <taxon>Gunneridae</taxon>
        <taxon>Pentapetalae</taxon>
        <taxon>asterids</taxon>
        <taxon>campanulids</taxon>
        <taxon>Asterales</taxon>
        <taxon>Asteraceae</taxon>
        <taxon>Asteroideae</taxon>
        <taxon>Anthemideae</taxon>
        <taxon>Anthemidinae</taxon>
        <taxon>Tanacetum</taxon>
    </lineage>
</organism>
<accession>A0ABQ5FJQ7</accession>
<reference evidence="1" key="1">
    <citation type="journal article" date="2022" name="Int. J. Mol. Sci.">
        <title>Draft Genome of Tanacetum Coccineum: Genomic Comparison of Closely Related Tanacetum-Family Plants.</title>
        <authorList>
            <person name="Yamashiro T."/>
            <person name="Shiraishi A."/>
            <person name="Nakayama K."/>
            <person name="Satake H."/>
        </authorList>
    </citation>
    <scope>NUCLEOTIDE SEQUENCE</scope>
</reference>
<comment type="caution">
    <text evidence="1">The sequence shown here is derived from an EMBL/GenBank/DDBJ whole genome shotgun (WGS) entry which is preliminary data.</text>
</comment>
<dbReference type="Proteomes" id="UP001151760">
    <property type="component" value="Unassembled WGS sequence"/>
</dbReference>
<evidence type="ECO:0000313" key="2">
    <source>
        <dbReference type="Proteomes" id="UP001151760"/>
    </source>
</evidence>
<proteinExistence type="predicted"/>
<keyword evidence="2" id="KW-1185">Reference proteome</keyword>
<sequence>MATNEETYAAGTDTLNHEDAYDSDVDEGPNAAAAFMANLSSTSATNSQVNEVHSNDNLIFDNVNDQMSQEMHQEEHSDFDAENEIDDNTISYDQYLLDKEAQRVPTEVSADTSDKVSMIAILTDLQTQLDGHAKVNQEKCLEIETLINGGSFNARQEICRLDSTRKRENHLHFYNLERGKILSEKKDLADSYLDEIVCLKNANKVARDMLQRFNMPTHTIPMLSKKPKAATADLHKDLLGTLPRWSRLYGQGSCSACFCIIADTLFASLLTPPFSIWDSEEVLVHQVVSMKKMNEKPGHVRPENGFYEKLNALKFVPQQELSREQAYWLPANEIASNAC</sequence>
<evidence type="ECO:0000313" key="1">
    <source>
        <dbReference type="EMBL" id="GJT63551.1"/>
    </source>
</evidence>
<reference evidence="1" key="2">
    <citation type="submission" date="2022-01" db="EMBL/GenBank/DDBJ databases">
        <authorList>
            <person name="Yamashiro T."/>
            <person name="Shiraishi A."/>
            <person name="Satake H."/>
            <person name="Nakayama K."/>
        </authorList>
    </citation>
    <scope>NUCLEOTIDE SEQUENCE</scope>
</reference>